<reference evidence="1" key="1">
    <citation type="journal article" date="2020" name="Nature">
        <title>Giant virus diversity and host interactions through global metagenomics.</title>
        <authorList>
            <person name="Schulz F."/>
            <person name="Roux S."/>
            <person name="Paez-Espino D."/>
            <person name="Jungbluth S."/>
            <person name="Walsh D.A."/>
            <person name="Denef V.J."/>
            <person name="McMahon K.D."/>
            <person name="Konstantinidis K.T."/>
            <person name="Eloe-Fadrosh E.A."/>
            <person name="Kyrpides N.C."/>
            <person name="Woyke T."/>
        </authorList>
    </citation>
    <scope>NUCLEOTIDE SEQUENCE</scope>
    <source>
        <strain evidence="1">GVMAG-S-1014582-52</strain>
    </source>
</reference>
<protein>
    <submittedName>
        <fullName evidence="1">Uncharacterized protein</fullName>
    </submittedName>
</protein>
<name>A0A6C0LQR9_9ZZZZ</name>
<organism evidence="1">
    <name type="scientific">viral metagenome</name>
    <dbReference type="NCBI Taxonomy" id="1070528"/>
    <lineage>
        <taxon>unclassified sequences</taxon>
        <taxon>metagenomes</taxon>
        <taxon>organismal metagenomes</taxon>
    </lineage>
</organism>
<sequence length="267" mass="32284">MEIIYINYNSMSKHYVATRKIATVDEKTKNNIHQKPLKSTSGRRCLTKCFPNKEKYLHPIIMRIMYENADNTCAIDPIINNYDEMKYCDICRLEDNNKYIIPNELNSLLLDYYFNPNDFLDRIYKLYTFDQVIKWTLENEHLPFGTIKRVHNCAWKAFGDKLDNISDSLLDYYYDVAKTKWIYDYIDVIKNKYSFDFIIKDNSNLPIKQIHDILIDKFLSQNFFRQTIQKYLDVYQDEWSDVKSHYGNLKNFIFKELLREINYFNEK</sequence>
<proteinExistence type="predicted"/>
<dbReference type="AlphaFoldDB" id="A0A6C0LQR9"/>
<dbReference type="EMBL" id="MN740556">
    <property type="protein sequence ID" value="QHU33236.1"/>
    <property type="molecule type" value="Genomic_DNA"/>
</dbReference>
<accession>A0A6C0LQR9</accession>
<evidence type="ECO:0000313" key="1">
    <source>
        <dbReference type="EMBL" id="QHU33236.1"/>
    </source>
</evidence>